<name>A0A7J0C3B0_9ACTN</name>
<dbReference type="EMBL" id="JACCCF010000001">
    <property type="protein sequence ID" value="NYE40668.1"/>
    <property type="molecule type" value="Genomic_DNA"/>
</dbReference>
<dbReference type="Proteomes" id="UP000498980">
    <property type="component" value="Unassembled WGS sequence"/>
</dbReference>
<accession>A0A7J0C3B0</accession>
<dbReference type="AlphaFoldDB" id="A0A7J0C3B0"/>
<reference evidence="1 3" key="1">
    <citation type="submission" date="2020-05" db="EMBL/GenBank/DDBJ databases">
        <title>Whole genome shotgun sequence of Streptomyces fulvorobeus NBRC 15897.</title>
        <authorList>
            <person name="Komaki H."/>
            <person name="Tamura T."/>
        </authorList>
    </citation>
    <scope>NUCLEOTIDE SEQUENCE [LARGE SCALE GENOMIC DNA]</scope>
    <source>
        <strain evidence="1 3">NBRC 15897</strain>
    </source>
</reference>
<dbReference type="RefSeq" id="WP_173313106.1">
    <property type="nucleotide sequence ID" value="NZ_BAAAUE010000007.1"/>
</dbReference>
<evidence type="ECO:0000313" key="2">
    <source>
        <dbReference type="EMBL" id="NYE40668.1"/>
    </source>
</evidence>
<protein>
    <submittedName>
        <fullName evidence="1">Uncharacterized protein</fullName>
    </submittedName>
</protein>
<gene>
    <name evidence="2" type="ORF">HEB29_001679</name>
    <name evidence="1" type="ORF">Sfulv_17810</name>
</gene>
<evidence type="ECO:0000313" key="1">
    <source>
        <dbReference type="EMBL" id="GFM96970.1"/>
    </source>
</evidence>
<keyword evidence="3" id="KW-1185">Reference proteome</keyword>
<proteinExistence type="predicted"/>
<evidence type="ECO:0000313" key="4">
    <source>
        <dbReference type="Proteomes" id="UP000530403"/>
    </source>
</evidence>
<reference evidence="2 4" key="2">
    <citation type="submission" date="2020-07" db="EMBL/GenBank/DDBJ databases">
        <title>Sequencing the genomes of 1000 actinobacteria strains.</title>
        <authorList>
            <person name="Klenk H.-P."/>
        </authorList>
    </citation>
    <scope>NUCLEOTIDE SEQUENCE [LARGE SCALE GENOMIC DNA]</scope>
    <source>
        <strain evidence="2 4">DSM 41455</strain>
    </source>
</reference>
<evidence type="ECO:0000313" key="3">
    <source>
        <dbReference type="Proteomes" id="UP000498980"/>
    </source>
</evidence>
<dbReference type="Proteomes" id="UP000530403">
    <property type="component" value="Unassembled WGS sequence"/>
</dbReference>
<dbReference type="EMBL" id="BLWC01000001">
    <property type="protein sequence ID" value="GFM96970.1"/>
    <property type="molecule type" value="Genomic_DNA"/>
</dbReference>
<comment type="caution">
    <text evidence="1">The sequence shown here is derived from an EMBL/GenBank/DDBJ whole genome shotgun (WGS) entry which is preliminary data.</text>
</comment>
<sequence length="78" mass="8593">MSIDPPLEKLISALRHHARVMSLSDVPLKEGTAAFEEVRAAVRSYSDAIFEVSGWGSPFTNVDEIEDDDLDDEADSDL</sequence>
<organism evidence="1 3">
    <name type="scientific">Streptomyces fulvorobeus</name>
    <dbReference type="NCBI Taxonomy" id="284028"/>
    <lineage>
        <taxon>Bacteria</taxon>
        <taxon>Bacillati</taxon>
        <taxon>Actinomycetota</taxon>
        <taxon>Actinomycetes</taxon>
        <taxon>Kitasatosporales</taxon>
        <taxon>Streptomycetaceae</taxon>
        <taxon>Streptomyces</taxon>
    </lineage>
</organism>